<evidence type="ECO:0000256" key="3">
    <source>
        <dbReference type="ARBA" id="ARBA00012071"/>
    </source>
</evidence>
<evidence type="ECO:0000256" key="8">
    <source>
        <dbReference type="ARBA" id="ARBA00022741"/>
    </source>
</evidence>
<evidence type="ECO:0000256" key="6">
    <source>
        <dbReference type="ARBA" id="ARBA00022556"/>
    </source>
</evidence>
<dbReference type="HAMAP" id="MF_00409">
    <property type="entry name" value="LpxK"/>
    <property type="match status" value="1"/>
</dbReference>
<keyword evidence="10 13" id="KW-0067">ATP-binding</keyword>
<dbReference type="Proteomes" id="UP001165267">
    <property type="component" value="Unassembled WGS sequence"/>
</dbReference>
<dbReference type="InterPro" id="IPR003758">
    <property type="entry name" value="LpxK"/>
</dbReference>
<name>A0ABT1XKF5_9BURK</name>
<comment type="caution">
    <text evidence="14">The sequence shown here is derived from an EMBL/GenBank/DDBJ whole genome shotgun (WGS) entry which is preliminary data.</text>
</comment>
<sequence>MIRLFFKAKLETRLLEIWYGGSKSTTLESFALNILESVYKGLRAFGRHDSKSAHSKTHTNPPVLVIGNLIAGGAGKTPLVMAVCQFMQLHGKKVGIVSRGYGRRSSHAVLIDPREPLPVADEVGDEPLFLCAQTHCPVAVGADRNAALSLLFESYPDLDLVVSDDGLQHHRMRRQLEWVVFDSRGQGNGRMLPAGPLREPLSRLNSVDAVIASNCSVGYLSQCLNMPRDTKWHEVTVRLIGFKHLQTGEFLPSKQAAKQWANLGITAFSGMANPNKLFSAVEALGIKITQKMPLPDHFDYPADFCMQFDQSILITSGKDAVKLNSSNSKVWVAEIHVELPPALTLALEDSIGPTID</sequence>
<dbReference type="EMBL" id="JANKHG010000027">
    <property type="protein sequence ID" value="MCR2747772.1"/>
    <property type="molecule type" value="Genomic_DNA"/>
</dbReference>
<evidence type="ECO:0000256" key="2">
    <source>
        <dbReference type="ARBA" id="ARBA00004870"/>
    </source>
</evidence>
<keyword evidence="11 13" id="KW-0443">Lipid metabolism</keyword>
<evidence type="ECO:0000256" key="7">
    <source>
        <dbReference type="ARBA" id="ARBA00022679"/>
    </source>
</evidence>
<keyword evidence="8 13" id="KW-0547">Nucleotide-binding</keyword>
<comment type="similarity">
    <text evidence="13">Belongs to the LpxK family.</text>
</comment>
<dbReference type="NCBIfam" id="TIGR00682">
    <property type="entry name" value="lpxK"/>
    <property type="match status" value="1"/>
</dbReference>
<dbReference type="InterPro" id="IPR027417">
    <property type="entry name" value="P-loop_NTPase"/>
</dbReference>
<dbReference type="GO" id="GO:0009029">
    <property type="term" value="F:lipid-A 4'-kinase activity"/>
    <property type="evidence" value="ECO:0007669"/>
    <property type="project" value="UniProtKB-EC"/>
</dbReference>
<keyword evidence="9 13" id="KW-0418">Kinase</keyword>
<dbReference type="PANTHER" id="PTHR42724">
    <property type="entry name" value="TETRAACYLDISACCHARIDE 4'-KINASE"/>
    <property type="match status" value="1"/>
</dbReference>
<dbReference type="PANTHER" id="PTHR42724:SF1">
    <property type="entry name" value="TETRAACYLDISACCHARIDE 4'-KINASE, MITOCHONDRIAL-RELATED"/>
    <property type="match status" value="1"/>
</dbReference>
<evidence type="ECO:0000256" key="1">
    <source>
        <dbReference type="ARBA" id="ARBA00002274"/>
    </source>
</evidence>
<gene>
    <name evidence="13 14" type="primary">lpxK</name>
    <name evidence="14" type="ORF">NSP04_14065</name>
</gene>
<keyword evidence="6 13" id="KW-0441">Lipid A biosynthesis</keyword>
<evidence type="ECO:0000256" key="11">
    <source>
        <dbReference type="ARBA" id="ARBA00023098"/>
    </source>
</evidence>
<dbReference type="EC" id="2.7.1.130" evidence="3 13"/>
<dbReference type="SUPFAM" id="SSF52540">
    <property type="entry name" value="P-loop containing nucleoside triphosphate hydrolases"/>
    <property type="match status" value="1"/>
</dbReference>
<accession>A0ABT1XKF5</accession>
<comment type="pathway">
    <text evidence="2 13">Glycolipid biosynthesis; lipid IV(A) biosynthesis; lipid IV(A) from (3R)-3-hydroxytetradecanoyl-[acyl-carrier-protein] and UDP-N-acetyl-alpha-D-glucosamine: step 6/6.</text>
</comment>
<comment type="catalytic activity">
    <reaction evidence="13">
        <text>a lipid A disaccharide + ATP = a lipid IVA + ADP + H(+)</text>
        <dbReference type="Rhea" id="RHEA:67840"/>
        <dbReference type="ChEBI" id="CHEBI:15378"/>
        <dbReference type="ChEBI" id="CHEBI:30616"/>
        <dbReference type="ChEBI" id="CHEBI:176343"/>
        <dbReference type="ChEBI" id="CHEBI:176425"/>
        <dbReference type="ChEBI" id="CHEBI:456216"/>
        <dbReference type="EC" id="2.7.1.130"/>
    </reaction>
</comment>
<comment type="function">
    <text evidence="1 13">Transfers the gamma-phosphate of ATP to the 4'-position of a tetraacyldisaccharide 1-phosphate intermediate (termed DS-1-P) to form tetraacyldisaccharide 1,4'-bis-phosphate (lipid IVA).</text>
</comment>
<keyword evidence="5 13" id="KW-0444">Lipid biosynthesis</keyword>
<proteinExistence type="inferred from homology"/>
<keyword evidence="7 13" id="KW-0808">Transferase</keyword>
<keyword evidence="15" id="KW-1185">Reference proteome</keyword>
<evidence type="ECO:0000256" key="13">
    <source>
        <dbReference type="HAMAP-Rule" id="MF_00409"/>
    </source>
</evidence>
<evidence type="ECO:0000313" key="15">
    <source>
        <dbReference type="Proteomes" id="UP001165267"/>
    </source>
</evidence>
<evidence type="ECO:0000256" key="4">
    <source>
        <dbReference type="ARBA" id="ARBA00016436"/>
    </source>
</evidence>
<protein>
    <recommendedName>
        <fullName evidence="4 13">Tetraacyldisaccharide 4'-kinase</fullName>
        <ecNumber evidence="3 13">2.7.1.130</ecNumber>
    </recommendedName>
    <alternativeName>
        <fullName evidence="12 13">Lipid A 4'-kinase</fullName>
    </alternativeName>
</protein>
<feature type="binding site" evidence="13">
    <location>
        <begin position="70"/>
        <end position="77"/>
    </location>
    <ligand>
        <name>ATP</name>
        <dbReference type="ChEBI" id="CHEBI:30616"/>
    </ligand>
</feature>
<evidence type="ECO:0000313" key="14">
    <source>
        <dbReference type="EMBL" id="MCR2747772.1"/>
    </source>
</evidence>
<dbReference type="Pfam" id="PF02606">
    <property type="entry name" value="LpxK"/>
    <property type="match status" value="1"/>
</dbReference>
<evidence type="ECO:0000256" key="12">
    <source>
        <dbReference type="ARBA" id="ARBA00029757"/>
    </source>
</evidence>
<evidence type="ECO:0000256" key="9">
    <source>
        <dbReference type="ARBA" id="ARBA00022777"/>
    </source>
</evidence>
<evidence type="ECO:0000256" key="5">
    <source>
        <dbReference type="ARBA" id="ARBA00022516"/>
    </source>
</evidence>
<organism evidence="14 15">
    <name type="scientific">Limnobacter parvus</name>
    <dbReference type="NCBI Taxonomy" id="2939690"/>
    <lineage>
        <taxon>Bacteria</taxon>
        <taxon>Pseudomonadati</taxon>
        <taxon>Pseudomonadota</taxon>
        <taxon>Betaproteobacteria</taxon>
        <taxon>Burkholderiales</taxon>
        <taxon>Burkholderiaceae</taxon>
        <taxon>Limnobacter</taxon>
    </lineage>
</organism>
<reference evidence="14" key="1">
    <citation type="submission" date="2022-07" db="EMBL/GenBank/DDBJ databases">
        <authorList>
            <person name="Xamxidin M."/>
        </authorList>
    </citation>
    <scope>NUCLEOTIDE SEQUENCE</scope>
    <source>
        <strain evidence="14">YS8-69</strain>
    </source>
</reference>
<dbReference type="RefSeq" id="WP_257512989.1">
    <property type="nucleotide sequence ID" value="NZ_JANKHG010000027.1"/>
</dbReference>
<evidence type="ECO:0000256" key="10">
    <source>
        <dbReference type="ARBA" id="ARBA00022840"/>
    </source>
</evidence>